<gene>
    <name evidence="1" type="ORF">EZS28_050873</name>
</gene>
<evidence type="ECO:0000313" key="2">
    <source>
        <dbReference type="Proteomes" id="UP000324800"/>
    </source>
</evidence>
<evidence type="ECO:0008006" key="3">
    <source>
        <dbReference type="Google" id="ProtNLM"/>
    </source>
</evidence>
<comment type="caution">
    <text evidence="1">The sequence shown here is derived from an EMBL/GenBank/DDBJ whole genome shotgun (WGS) entry which is preliminary data.</text>
</comment>
<organism evidence="1 2">
    <name type="scientific">Streblomastix strix</name>
    <dbReference type="NCBI Taxonomy" id="222440"/>
    <lineage>
        <taxon>Eukaryota</taxon>
        <taxon>Metamonada</taxon>
        <taxon>Preaxostyla</taxon>
        <taxon>Oxymonadida</taxon>
        <taxon>Streblomastigidae</taxon>
        <taxon>Streblomastix</taxon>
    </lineage>
</organism>
<dbReference type="AlphaFoldDB" id="A0A5J4T806"/>
<evidence type="ECO:0000313" key="1">
    <source>
        <dbReference type="EMBL" id="KAA6353600.1"/>
    </source>
</evidence>
<accession>A0A5J4T806</accession>
<feature type="non-terminal residue" evidence="1">
    <location>
        <position position="335"/>
    </location>
</feature>
<sequence length="335" mass="35478">NGASLIFEGDCLFKNCSCYYISGGLCAWCITSGKLIKVAGLIEFDNCSSIEGSGGAAFFGLYDESTLEINKIICKECKAGQGGGVNMQLGDSPHLIIKNQADFIRCESSRFAGGGLYIVCDEQDCDIQFLGVMNFIDCSASRGGGLVITSFGNTQIIMSNQCIFQNCYSFDGNGGGILFDFYGHPFQVQITGNIIFEDCSCSGNGGGMYIYSNLQGQIQITGEMEFIDCIGSLGGGISIGSIFKIILVISNSCTFKNCQGYLGGGMYMTLSNIDSDIQITGELSFDNCSSNQGGGLFLSTSGSQLSFTNIIQFKDCSSQDSGGGLYASCIDEGTI</sequence>
<reference evidence="1 2" key="1">
    <citation type="submission" date="2019-03" db="EMBL/GenBank/DDBJ databases">
        <title>Single cell metagenomics reveals metabolic interactions within the superorganism composed of flagellate Streblomastix strix and complex community of Bacteroidetes bacteria on its surface.</title>
        <authorList>
            <person name="Treitli S.C."/>
            <person name="Kolisko M."/>
            <person name="Husnik F."/>
            <person name="Keeling P."/>
            <person name="Hampl V."/>
        </authorList>
    </citation>
    <scope>NUCLEOTIDE SEQUENCE [LARGE SCALE GENOMIC DNA]</scope>
    <source>
        <strain evidence="1">ST1C</strain>
    </source>
</reference>
<proteinExistence type="predicted"/>
<feature type="non-terminal residue" evidence="1">
    <location>
        <position position="1"/>
    </location>
</feature>
<name>A0A5J4T806_9EUKA</name>
<dbReference type="Proteomes" id="UP000324800">
    <property type="component" value="Unassembled WGS sequence"/>
</dbReference>
<dbReference type="EMBL" id="SNRW01037813">
    <property type="protein sequence ID" value="KAA6353600.1"/>
    <property type="molecule type" value="Genomic_DNA"/>
</dbReference>
<protein>
    <recommendedName>
        <fullName evidence="3">Right handed beta helix domain-containing protein</fullName>
    </recommendedName>
</protein>
<dbReference type="OrthoDB" id="421972at2759"/>